<evidence type="ECO:0000313" key="2">
    <source>
        <dbReference type="EMBL" id="DAE30651.1"/>
    </source>
</evidence>
<name>A0A8S5RHL3_9VIRU</name>
<dbReference type="Gene3D" id="1.10.530.10">
    <property type="match status" value="1"/>
</dbReference>
<proteinExistence type="predicted"/>
<feature type="domain" description="Mannosyl-glycoprotein endo-beta-N-acetylglucosamidase-like" evidence="1">
    <location>
        <begin position="60"/>
        <end position="152"/>
    </location>
</feature>
<dbReference type="GO" id="GO:0004040">
    <property type="term" value="F:amidase activity"/>
    <property type="evidence" value="ECO:0007669"/>
    <property type="project" value="InterPro"/>
</dbReference>
<accession>A0A8S5RHL3</accession>
<sequence length="164" mass="19282">MKKKVLIILMISIVFGFATGYSLHHLIHFNQKQEEMVLLPEHPFYLLDEVNEEVLYNTLKHYDFPNPAIITAQAVLESGNFKSKLCKDNNNLFGLYNSRTMSYFKFDSWISCVLAYKQFILSKYNPEEDYYKFLDRIGYAEDSLYESKVKELELDILNKYGSSN</sequence>
<reference evidence="2" key="1">
    <citation type="journal article" date="2021" name="Proc. Natl. Acad. Sci. U.S.A.">
        <title>A Catalog of Tens of Thousands of Viruses from Human Metagenomes Reveals Hidden Associations with Chronic Diseases.</title>
        <authorList>
            <person name="Tisza M.J."/>
            <person name="Buck C.B."/>
        </authorList>
    </citation>
    <scope>NUCLEOTIDE SEQUENCE</scope>
    <source>
        <strain evidence="2">CtML55</strain>
    </source>
</reference>
<dbReference type="InterPro" id="IPR002901">
    <property type="entry name" value="MGlyc_endo_b_GlcNAc-like_dom"/>
</dbReference>
<dbReference type="EMBL" id="BK059105">
    <property type="protein sequence ID" value="DAE30651.1"/>
    <property type="molecule type" value="Genomic_DNA"/>
</dbReference>
<dbReference type="Pfam" id="PF01832">
    <property type="entry name" value="Glucosaminidase"/>
    <property type="match status" value="1"/>
</dbReference>
<protein>
    <submittedName>
        <fullName evidence="2">Mannosyl-glycoprotein endo-beta-N-acetylglucosaminidase</fullName>
    </submittedName>
</protein>
<organism evidence="2">
    <name type="scientific">virus sp. ctML55</name>
    <dbReference type="NCBI Taxonomy" id="2827627"/>
    <lineage>
        <taxon>Viruses</taxon>
    </lineage>
</organism>
<evidence type="ECO:0000259" key="1">
    <source>
        <dbReference type="Pfam" id="PF01832"/>
    </source>
</evidence>